<name>A0A2P2NZX6_RHIMU</name>
<dbReference type="AlphaFoldDB" id="A0A2P2NZX6"/>
<protein>
    <submittedName>
        <fullName evidence="1">Uncharacterized protein</fullName>
    </submittedName>
</protein>
<sequence length="26" mass="3272">MTAETSLFCIFRKFRIQFHLFGRFFQ</sequence>
<dbReference type="EMBL" id="GGEC01067540">
    <property type="protein sequence ID" value="MBX48024.1"/>
    <property type="molecule type" value="Transcribed_RNA"/>
</dbReference>
<organism evidence="1">
    <name type="scientific">Rhizophora mucronata</name>
    <name type="common">Asiatic mangrove</name>
    <dbReference type="NCBI Taxonomy" id="61149"/>
    <lineage>
        <taxon>Eukaryota</taxon>
        <taxon>Viridiplantae</taxon>
        <taxon>Streptophyta</taxon>
        <taxon>Embryophyta</taxon>
        <taxon>Tracheophyta</taxon>
        <taxon>Spermatophyta</taxon>
        <taxon>Magnoliopsida</taxon>
        <taxon>eudicotyledons</taxon>
        <taxon>Gunneridae</taxon>
        <taxon>Pentapetalae</taxon>
        <taxon>rosids</taxon>
        <taxon>fabids</taxon>
        <taxon>Malpighiales</taxon>
        <taxon>Rhizophoraceae</taxon>
        <taxon>Rhizophora</taxon>
    </lineage>
</organism>
<reference evidence="1" key="1">
    <citation type="submission" date="2018-02" db="EMBL/GenBank/DDBJ databases">
        <title>Rhizophora mucronata_Transcriptome.</title>
        <authorList>
            <person name="Meera S.P."/>
            <person name="Sreeshan A."/>
            <person name="Augustine A."/>
        </authorList>
    </citation>
    <scope>NUCLEOTIDE SEQUENCE</scope>
    <source>
        <tissue evidence="1">Leaf</tissue>
    </source>
</reference>
<proteinExistence type="predicted"/>
<evidence type="ECO:0000313" key="1">
    <source>
        <dbReference type="EMBL" id="MBX48024.1"/>
    </source>
</evidence>
<accession>A0A2P2NZX6</accession>